<gene>
    <name evidence="2" type="ORF">T11_16835</name>
</gene>
<accession>A0A0V1HUJ4</accession>
<feature type="compositionally biased region" description="Basic and acidic residues" evidence="1">
    <location>
        <begin position="65"/>
        <end position="88"/>
    </location>
</feature>
<dbReference type="EMBL" id="JYDP01000029">
    <property type="protein sequence ID" value="KRZ13876.1"/>
    <property type="molecule type" value="Genomic_DNA"/>
</dbReference>
<dbReference type="Proteomes" id="UP000055024">
    <property type="component" value="Unassembled WGS sequence"/>
</dbReference>
<comment type="caution">
    <text evidence="2">The sequence shown here is derived from an EMBL/GenBank/DDBJ whole genome shotgun (WGS) entry which is preliminary data.</text>
</comment>
<feature type="region of interest" description="Disordered" evidence="1">
    <location>
        <begin position="55"/>
        <end position="88"/>
    </location>
</feature>
<name>A0A0V1HUJ4_9BILA</name>
<proteinExistence type="predicted"/>
<reference evidence="2 3" key="1">
    <citation type="submission" date="2015-01" db="EMBL/GenBank/DDBJ databases">
        <title>Evolution of Trichinella species and genotypes.</title>
        <authorList>
            <person name="Korhonen P.K."/>
            <person name="Edoardo P."/>
            <person name="Giuseppe L.R."/>
            <person name="Gasser R.B."/>
        </authorList>
    </citation>
    <scope>NUCLEOTIDE SEQUENCE [LARGE SCALE GENOMIC DNA]</scope>
    <source>
        <strain evidence="2">ISS1029</strain>
    </source>
</reference>
<keyword evidence="3" id="KW-1185">Reference proteome</keyword>
<evidence type="ECO:0000256" key="1">
    <source>
        <dbReference type="SAM" id="MobiDB-lite"/>
    </source>
</evidence>
<dbReference type="AlphaFoldDB" id="A0A0V1HUJ4"/>
<evidence type="ECO:0000313" key="2">
    <source>
        <dbReference type="EMBL" id="KRZ13876.1"/>
    </source>
</evidence>
<protein>
    <submittedName>
        <fullName evidence="2">Uncharacterized protein</fullName>
    </submittedName>
</protein>
<evidence type="ECO:0000313" key="3">
    <source>
        <dbReference type="Proteomes" id="UP000055024"/>
    </source>
</evidence>
<organism evidence="2 3">
    <name type="scientific">Trichinella zimbabwensis</name>
    <dbReference type="NCBI Taxonomy" id="268475"/>
    <lineage>
        <taxon>Eukaryota</taxon>
        <taxon>Metazoa</taxon>
        <taxon>Ecdysozoa</taxon>
        <taxon>Nematoda</taxon>
        <taxon>Enoplea</taxon>
        <taxon>Dorylaimia</taxon>
        <taxon>Trichinellida</taxon>
        <taxon>Trichinellidae</taxon>
        <taxon>Trichinella</taxon>
    </lineage>
</organism>
<sequence>MTVGVARLLSNPAELHIAGETNSRENNKSVGRPLWHMKNYRASTKVVHAGQKAYVARTKRGSTMKVERQPVKTDSDETHRARRSPKET</sequence>